<feature type="transmembrane region" description="Helical" evidence="7">
    <location>
        <begin position="331"/>
        <end position="353"/>
    </location>
</feature>
<feature type="transmembrane region" description="Helical" evidence="7">
    <location>
        <begin position="104"/>
        <end position="125"/>
    </location>
</feature>
<dbReference type="EMBL" id="JBHDLN010000002">
    <property type="protein sequence ID" value="MFB0841697.1"/>
    <property type="molecule type" value="Genomic_DNA"/>
</dbReference>
<keyword evidence="2" id="KW-0813">Transport</keyword>
<keyword evidence="3" id="KW-1003">Cell membrane</keyword>
<sequence>MKRLSRYIGIYLLALGEFMVGTAESIITGIIGMIAKDTQVPLSLAGQLVTGFSLAFAFGSPLLIAFTARMERKKLLAAALLLFIAGNLLAFFSTSFAVLMASRILLGLSGGVYTVVALAAAANLAPPEKKGSAIGTILMGFSVSLVLGLPAGTMVGDMWGWRSVFLIIAACSIVAAWAIMVYLPKLPKQEPVPLRTQLAALKNSRVVTALLISFLFVTGYSTVYTYITPLLQSAAGMSTALVSTTLLLAGLASAAGSRMGGFATDKWGIRPTLYVSLLLHAAILIAFPFAARLVVGAMLATMVWIGAVQTTVPAQQYYLITLSPHSSEIALSVNTSVFQLGLAVGAGIGGLIVDRYTTAPLGWVGGATVLLGLFFAWLSFSLGRTASSKAVLPK</sequence>
<name>A0ABV4UV43_9BACL</name>
<keyword evidence="6 7" id="KW-0472">Membrane</keyword>
<comment type="subcellular location">
    <subcellularLocation>
        <location evidence="1">Cell membrane</location>
        <topology evidence="1">Multi-pass membrane protein</topology>
    </subcellularLocation>
</comment>
<dbReference type="InterPro" id="IPR036259">
    <property type="entry name" value="MFS_trans_sf"/>
</dbReference>
<evidence type="ECO:0000313" key="9">
    <source>
        <dbReference type="EMBL" id="MFB0841697.1"/>
    </source>
</evidence>
<evidence type="ECO:0000256" key="1">
    <source>
        <dbReference type="ARBA" id="ARBA00004651"/>
    </source>
</evidence>
<dbReference type="SUPFAM" id="SSF103473">
    <property type="entry name" value="MFS general substrate transporter"/>
    <property type="match status" value="1"/>
</dbReference>
<feature type="transmembrane region" description="Helical" evidence="7">
    <location>
        <begin position="75"/>
        <end position="98"/>
    </location>
</feature>
<gene>
    <name evidence="9" type="ORF">ACEU3E_05925</name>
</gene>
<evidence type="ECO:0000256" key="4">
    <source>
        <dbReference type="ARBA" id="ARBA00022692"/>
    </source>
</evidence>
<organism evidence="9 10">
    <name type="scientific">Paenibacillus oleatilyticus</name>
    <dbReference type="NCBI Taxonomy" id="2594886"/>
    <lineage>
        <taxon>Bacteria</taxon>
        <taxon>Bacillati</taxon>
        <taxon>Bacillota</taxon>
        <taxon>Bacilli</taxon>
        <taxon>Bacillales</taxon>
        <taxon>Paenibacillaceae</taxon>
        <taxon>Paenibacillus</taxon>
    </lineage>
</organism>
<dbReference type="Gene3D" id="1.20.1250.20">
    <property type="entry name" value="MFS general substrate transporter like domains"/>
    <property type="match status" value="2"/>
</dbReference>
<dbReference type="CDD" id="cd17324">
    <property type="entry name" value="MFS_NepI_like"/>
    <property type="match status" value="1"/>
</dbReference>
<dbReference type="Proteomes" id="UP001575622">
    <property type="component" value="Unassembled WGS sequence"/>
</dbReference>
<dbReference type="PANTHER" id="PTHR43124">
    <property type="entry name" value="PURINE EFFLUX PUMP PBUE"/>
    <property type="match status" value="1"/>
</dbReference>
<feature type="transmembrane region" description="Helical" evidence="7">
    <location>
        <begin position="164"/>
        <end position="183"/>
    </location>
</feature>
<evidence type="ECO:0000256" key="3">
    <source>
        <dbReference type="ARBA" id="ARBA00022475"/>
    </source>
</evidence>
<comment type="caution">
    <text evidence="9">The sequence shown here is derived from an EMBL/GenBank/DDBJ whole genome shotgun (WGS) entry which is preliminary data.</text>
</comment>
<feature type="transmembrane region" description="Helical" evidence="7">
    <location>
        <begin position="204"/>
        <end position="227"/>
    </location>
</feature>
<protein>
    <submittedName>
        <fullName evidence="9">MFS transporter</fullName>
    </submittedName>
</protein>
<dbReference type="Pfam" id="PF07690">
    <property type="entry name" value="MFS_1"/>
    <property type="match status" value="1"/>
</dbReference>
<evidence type="ECO:0000256" key="7">
    <source>
        <dbReference type="SAM" id="Phobius"/>
    </source>
</evidence>
<dbReference type="InterPro" id="IPR020846">
    <property type="entry name" value="MFS_dom"/>
</dbReference>
<accession>A0ABV4UV43</accession>
<evidence type="ECO:0000256" key="5">
    <source>
        <dbReference type="ARBA" id="ARBA00022989"/>
    </source>
</evidence>
<evidence type="ECO:0000256" key="6">
    <source>
        <dbReference type="ARBA" id="ARBA00023136"/>
    </source>
</evidence>
<feature type="transmembrane region" description="Helical" evidence="7">
    <location>
        <begin position="273"/>
        <end position="291"/>
    </location>
</feature>
<reference evidence="9 10" key="1">
    <citation type="submission" date="2024-09" db="EMBL/GenBank/DDBJ databases">
        <authorList>
            <person name="Makale K.P.P."/>
            <person name="Makhzoum A."/>
            <person name="Rantong G."/>
            <person name="Rahube T.O."/>
        </authorList>
    </citation>
    <scope>NUCLEOTIDE SEQUENCE [LARGE SCALE GENOMIC DNA]</scope>
    <source>
        <strain evidence="9 10">KM_D13</strain>
    </source>
</reference>
<keyword evidence="4 7" id="KW-0812">Transmembrane</keyword>
<dbReference type="InterPro" id="IPR050189">
    <property type="entry name" value="MFS_Efflux_Transporters"/>
</dbReference>
<proteinExistence type="predicted"/>
<evidence type="ECO:0000256" key="2">
    <source>
        <dbReference type="ARBA" id="ARBA00022448"/>
    </source>
</evidence>
<dbReference type="InterPro" id="IPR011701">
    <property type="entry name" value="MFS"/>
</dbReference>
<feature type="transmembrane region" description="Helical" evidence="7">
    <location>
        <begin position="47"/>
        <end position="68"/>
    </location>
</feature>
<feature type="transmembrane region" description="Helical" evidence="7">
    <location>
        <begin position="233"/>
        <end position="252"/>
    </location>
</feature>
<evidence type="ECO:0000259" key="8">
    <source>
        <dbReference type="PROSITE" id="PS50850"/>
    </source>
</evidence>
<keyword evidence="10" id="KW-1185">Reference proteome</keyword>
<feature type="transmembrane region" description="Helical" evidence="7">
    <location>
        <begin position="297"/>
        <end position="319"/>
    </location>
</feature>
<feature type="domain" description="Major facilitator superfamily (MFS) profile" evidence="8">
    <location>
        <begin position="9"/>
        <end position="384"/>
    </location>
</feature>
<feature type="transmembrane region" description="Helical" evidence="7">
    <location>
        <begin position="132"/>
        <end position="152"/>
    </location>
</feature>
<keyword evidence="5 7" id="KW-1133">Transmembrane helix</keyword>
<feature type="transmembrane region" description="Helical" evidence="7">
    <location>
        <begin position="359"/>
        <end position="380"/>
    </location>
</feature>
<feature type="transmembrane region" description="Helical" evidence="7">
    <location>
        <begin position="12"/>
        <end position="35"/>
    </location>
</feature>
<dbReference type="PROSITE" id="PS50850">
    <property type="entry name" value="MFS"/>
    <property type="match status" value="1"/>
</dbReference>
<dbReference type="PANTHER" id="PTHR43124:SF10">
    <property type="entry name" value="PURINE EFFLUX PUMP PBUE"/>
    <property type="match status" value="1"/>
</dbReference>
<dbReference type="RefSeq" id="WP_373949296.1">
    <property type="nucleotide sequence ID" value="NZ_JBHDLN010000002.1"/>
</dbReference>
<evidence type="ECO:0000313" key="10">
    <source>
        <dbReference type="Proteomes" id="UP001575622"/>
    </source>
</evidence>